<name>A0ABQ4XGG0_9ASTR</name>
<reference evidence="3" key="2">
    <citation type="submission" date="2022-01" db="EMBL/GenBank/DDBJ databases">
        <authorList>
            <person name="Yamashiro T."/>
            <person name="Shiraishi A."/>
            <person name="Satake H."/>
            <person name="Nakayama K."/>
        </authorList>
    </citation>
    <scope>NUCLEOTIDE SEQUENCE</scope>
</reference>
<organism evidence="3 4">
    <name type="scientific">Tanacetum coccineum</name>
    <dbReference type="NCBI Taxonomy" id="301880"/>
    <lineage>
        <taxon>Eukaryota</taxon>
        <taxon>Viridiplantae</taxon>
        <taxon>Streptophyta</taxon>
        <taxon>Embryophyta</taxon>
        <taxon>Tracheophyta</taxon>
        <taxon>Spermatophyta</taxon>
        <taxon>Magnoliopsida</taxon>
        <taxon>eudicotyledons</taxon>
        <taxon>Gunneridae</taxon>
        <taxon>Pentapetalae</taxon>
        <taxon>asterids</taxon>
        <taxon>campanulids</taxon>
        <taxon>Asterales</taxon>
        <taxon>Asteraceae</taxon>
        <taxon>Asteroideae</taxon>
        <taxon>Anthemideae</taxon>
        <taxon>Anthemidinae</taxon>
        <taxon>Tanacetum</taxon>
    </lineage>
</organism>
<proteinExistence type="predicted"/>
<dbReference type="PANTHER" id="PTHR35046">
    <property type="entry name" value="ZINC KNUCKLE (CCHC-TYPE) FAMILY PROTEIN"/>
    <property type="match status" value="1"/>
</dbReference>
<protein>
    <submittedName>
        <fullName evidence="3">Reverse transcriptase domain-containing protein</fullName>
    </submittedName>
</protein>
<comment type="caution">
    <text evidence="3">The sequence shown here is derived from an EMBL/GenBank/DDBJ whole genome shotgun (WGS) entry which is preliminary data.</text>
</comment>
<reference evidence="3" key="1">
    <citation type="journal article" date="2022" name="Int. J. Mol. Sci.">
        <title>Draft Genome of Tanacetum Coccineum: Genomic Comparison of Closely Related Tanacetum-Family Plants.</title>
        <authorList>
            <person name="Yamashiro T."/>
            <person name="Shiraishi A."/>
            <person name="Nakayama K."/>
            <person name="Satake H."/>
        </authorList>
    </citation>
    <scope>NUCLEOTIDE SEQUENCE</scope>
</reference>
<dbReference type="InterPro" id="IPR036397">
    <property type="entry name" value="RNaseH_sf"/>
</dbReference>
<feature type="region of interest" description="Disordered" evidence="1">
    <location>
        <begin position="439"/>
        <end position="466"/>
    </location>
</feature>
<dbReference type="InterPro" id="IPR012337">
    <property type="entry name" value="RNaseH-like_sf"/>
</dbReference>
<dbReference type="SUPFAM" id="SSF53098">
    <property type="entry name" value="Ribonuclease H-like"/>
    <property type="match status" value="1"/>
</dbReference>
<feature type="region of interest" description="Disordered" evidence="1">
    <location>
        <begin position="238"/>
        <end position="425"/>
    </location>
</feature>
<feature type="compositionally biased region" description="Low complexity" evidence="1">
    <location>
        <begin position="238"/>
        <end position="252"/>
    </location>
</feature>
<dbReference type="PANTHER" id="PTHR35046:SF26">
    <property type="entry name" value="RNA-DIRECTED DNA POLYMERASE"/>
    <property type="match status" value="1"/>
</dbReference>
<evidence type="ECO:0000259" key="2">
    <source>
        <dbReference type="PROSITE" id="PS50994"/>
    </source>
</evidence>
<dbReference type="InterPro" id="IPR001584">
    <property type="entry name" value="Integrase_cat-core"/>
</dbReference>
<dbReference type="PROSITE" id="PS50994">
    <property type="entry name" value="INTEGRASE"/>
    <property type="match status" value="1"/>
</dbReference>
<evidence type="ECO:0000256" key="1">
    <source>
        <dbReference type="SAM" id="MobiDB-lite"/>
    </source>
</evidence>
<feature type="compositionally biased region" description="Polar residues" evidence="1">
    <location>
        <begin position="323"/>
        <end position="338"/>
    </location>
</feature>
<feature type="compositionally biased region" description="Low complexity" evidence="1">
    <location>
        <begin position="375"/>
        <end position="419"/>
    </location>
</feature>
<keyword evidence="3" id="KW-0808">Transferase</keyword>
<dbReference type="EMBL" id="BQNB010009493">
    <property type="protein sequence ID" value="GJS64304.1"/>
    <property type="molecule type" value="Genomic_DNA"/>
</dbReference>
<keyword evidence="3" id="KW-0695">RNA-directed DNA polymerase</keyword>
<feature type="domain" description="Integrase catalytic" evidence="2">
    <location>
        <begin position="1"/>
        <end position="166"/>
    </location>
</feature>
<evidence type="ECO:0000313" key="3">
    <source>
        <dbReference type="EMBL" id="GJS64304.1"/>
    </source>
</evidence>
<feature type="region of interest" description="Disordered" evidence="1">
    <location>
        <begin position="692"/>
        <end position="718"/>
    </location>
</feature>
<gene>
    <name evidence="3" type="ORF">Tco_0678868</name>
</gene>
<dbReference type="Gene3D" id="3.30.420.10">
    <property type="entry name" value="Ribonuclease H-like superfamily/Ribonuclease H"/>
    <property type="match status" value="1"/>
</dbReference>
<dbReference type="Proteomes" id="UP001151760">
    <property type="component" value="Unassembled WGS sequence"/>
</dbReference>
<dbReference type="GO" id="GO:0003964">
    <property type="term" value="F:RNA-directed DNA polymerase activity"/>
    <property type="evidence" value="ECO:0007669"/>
    <property type="project" value="UniProtKB-KW"/>
</dbReference>
<keyword evidence="3" id="KW-0548">Nucleotidyltransferase</keyword>
<sequence>MDFITKLPRTRNGHDAIWVIVDRLTKSDHFLPIREDFKMDRLARLYLNEIIARHGVPISIISDRDSRFTSRFWQSMQEALGTQLDMSTAYHPQTDGQSERTIKTLEYMLKACVMDFRGSWYIKDRLKTARDHQKSYADKRRKPLELSVGDHVLLKVSPWKGVEIQVDAKLNFVEELVEILEHEFKKLKRSRIAIVKVMAISVISVSSDLSEESMGTSAGRVILFGTILTTIPDTTPTVTPPTTYVDTTLTPTEIPTVSPIVPPSLDYTPASPNYSPASDTESDPSEDPSSDRIPPLPAISPFLSSTDDSSDSDTPDTPPSPTHGTTFTEITLSTQRSPAASGALRRRVMILAPGHPIPHGRPQSVDYSSSDHFTSGDSLRDSPSSSSSETSLGSSSDALSDSTSVHSSSDHSSPTLPSGTRSSHQLCSLVPSIPYSPAVITERPSHSSSAGPSRKRSRSPTTSVPLSSPILGALSFVRANLLLPPKRGRSSDSVTDLEVSSAKSSKPSRSRGTDLEMDVDVERSDEPHLEPVIDPVEMVIEACFNFVDIIRGSGIDVRVEAVTVARDEVEMSVRGTIMVSNGIVTHLVVPDDIPEPAQEERAVKFTYETLGDLVQRFHDHTMEILVHRVLAIESIQRDHGHRIIATGQRSADMTMPNTRSGATMTREGINKEIDRRVEEALEARDAARNLEPLAEGGDYGGVNGNRNEGVNGNGNGGGNGNGNGNGNGGGNGYNFGGFMTAARECTYQDFLKCQPFNFNGTQGVVGLTRCALTWWNSHKRTVRVDVAYAMKWTELMKLMTEVYCPRNEIQKTETEL</sequence>
<accession>A0ABQ4XGG0</accession>
<keyword evidence="4" id="KW-1185">Reference proteome</keyword>
<feature type="region of interest" description="Disordered" evidence="1">
    <location>
        <begin position="485"/>
        <end position="525"/>
    </location>
</feature>
<evidence type="ECO:0000313" key="4">
    <source>
        <dbReference type="Proteomes" id="UP001151760"/>
    </source>
</evidence>